<evidence type="ECO:0000313" key="3">
    <source>
        <dbReference type="Proteomes" id="UP001569428"/>
    </source>
</evidence>
<dbReference type="RefSeq" id="WP_371839548.1">
    <property type="nucleotide sequence ID" value="NZ_JBGMEK010000029.1"/>
</dbReference>
<dbReference type="PROSITE" id="PS51257">
    <property type="entry name" value="PROKAR_LIPOPROTEIN"/>
    <property type="match status" value="1"/>
</dbReference>
<dbReference type="SUPFAM" id="SSF48452">
    <property type="entry name" value="TPR-like"/>
    <property type="match status" value="1"/>
</dbReference>
<sequence length="149" mass="16426">MQKAACALIVSALIGCGQSLDNHREAPTQFAKSSKNAVSAESPVDCDQIKRPLNPSEKPPRGEKELDKHFRLAFYYESAGNFDSAIEHYRAAENLAICDCDRAHALAGITAATEAKEIFQQEGINAKPTQYFWGRLQDLTQDLPCVDVQ</sequence>
<evidence type="ECO:0008006" key="4">
    <source>
        <dbReference type="Google" id="ProtNLM"/>
    </source>
</evidence>
<dbReference type="EMBL" id="JBGMEK010000029">
    <property type="protein sequence ID" value="MFA0811938.1"/>
    <property type="molecule type" value="Genomic_DNA"/>
</dbReference>
<protein>
    <recommendedName>
        <fullName evidence="4">Tetratricopeptide repeat-containing protein</fullName>
    </recommendedName>
</protein>
<name>A0ABV4P2F0_9GAMM</name>
<evidence type="ECO:0000313" key="2">
    <source>
        <dbReference type="EMBL" id="MFA0811938.1"/>
    </source>
</evidence>
<feature type="region of interest" description="Disordered" evidence="1">
    <location>
        <begin position="32"/>
        <end position="64"/>
    </location>
</feature>
<accession>A0ABV4P2F0</accession>
<reference evidence="2 3" key="1">
    <citation type="submission" date="2024-08" db="EMBL/GenBank/DDBJ databases">
        <authorList>
            <person name="Ishaq N."/>
        </authorList>
    </citation>
    <scope>NUCLEOTIDE SEQUENCE [LARGE SCALE GENOMIC DNA]</scope>
    <source>
        <strain evidence="2 3">DSM 18651</strain>
    </source>
</reference>
<proteinExistence type="predicted"/>
<comment type="caution">
    <text evidence="2">The sequence shown here is derived from an EMBL/GenBank/DDBJ whole genome shotgun (WGS) entry which is preliminary data.</text>
</comment>
<organism evidence="2 3">
    <name type="scientific">Microbulbifer epialgicus</name>
    <dbReference type="NCBI Taxonomy" id="393907"/>
    <lineage>
        <taxon>Bacteria</taxon>
        <taxon>Pseudomonadati</taxon>
        <taxon>Pseudomonadota</taxon>
        <taxon>Gammaproteobacteria</taxon>
        <taxon>Cellvibrionales</taxon>
        <taxon>Microbulbiferaceae</taxon>
        <taxon>Microbulbifer</taxon>
    </lineage>
</organism>
<dbReference type="InterPro" id="IPR011990">
    <property type="entry name" value="TPR-like_helical_dom_sf"/>
</dbReference>
<gene>
    <name evidence="2" type="ORF">ACCI49_13540</name>
</gene>
<keyword evidence="3" id="KW-1185">Reference proteome</keyword>
<dbReference type="Proteomes" id="UP001569428">
    <property type="component" value="Unassembled WGS sequence"/>
</dbReference>
<evidence type="ECO:0000256" key="1">
    <source>
        <dbReference type="SAM" id="MobiDB-lite"/>
    </source>
</evidence>